<organism evidence="1 2">
    <name type="scientific">Dryococelus australis</name>
    <dbReference type="NCBI Taxonomy" id="614101"/>
    <lineage>
        <taxon>Eukaryota</taxon>
        <taxon>Metazoa</taxon>
        <taxon>Ecdysozoa</taxon>
        <taxon>Arthropoda</taxon>
        <taxon>Hexapoda</taxon>
        <taxon>Insecta</taxon>
        <taxon>Pterygota</taxon>
        <taxon>Neoptera</taxon>
        <taxon>Polyneoptera</taxon>
        <taxon>Phasmatodea</taxon>
        <taxon>Verophasmatodea</taxon>
        <taxon>Anareolatae</taxon>
        <taxon>Phasmatidae</taxon>
        <taxon>Eurycanthinae</taxon>
        <taxon>Dryococelus</taxon>
    </lineage>
</organism>
<dbReference type="EMBL" id="JARBHB010000012">
    <property type="protein sequence ID" value="KAJ8871931.1"/>
    <property type="molecule type" value="Genomic_DNA"/>
</dbReference>
<comment type="caution">
    <text evidence="1">The sequence shown here is derived from an EMBL/GenBank/DDBJ whole genome shotgun (WGS) entry which is preliminary data.</text>
</comment>
<name>A0ABQ9GIU2_9NEOP</name>
<evidence type="ECO:0000313" key="1">
    <source>
        <dbReference type="EMBL" id="KAJ8871931.1"/>
    </source>
</evidence>
<gene>
    <name evidence="1" type="ORF">PR048_028271</name>
</gene>
<reference evidence="1 2" key="1">
    <citation type="submission" date="2023-02" db="EMBL/GenBank/DDBJ databases">
        <title>LHISI_Scaffold_Assembly.</title>
        <authorList>
            <person name="Stuart O.P."/>
            <person name="Cleave R."/>
            <person name="Magrath M.J.L."/>
            <person name="Mikheyev A.S."/>
        </authorList>
    </citation>
    <scope>NUCLEOTIDE SEQUENCE [LARGE SCALE GENOMIC DNA]</scope>
    <source>
        <strain evidence="1">Daus_M_001</strain>
        <tissue evidence="1">Leg muscle</tissue>
    </source>
</reference>
<proteinExistence type="predicted"/>
<dbReference type="Proteomes" id="UP001159363">
    <property type="component" value="Chromosome 11"/>
</dbReference>
<sequence>MKNRIEKQRSGRRPHSIVLLAVVDVKYRFNYNDVGCNRRVFDGGVFSRSTLGQAFLSNLIT</sequence>
<accession>A0ABQ9GIU2</accession>
<protein>
    <submittedName>
        <fullName evidence="1">Uncharacterized protein</fullName>
    </submittedName>
</protein>
<evidence type="ECO:0000313" key="2">
    <source>
        <dbReference type="Proteomes" id="UP001159363"/>
    </source>
</evidence>
<keyword evidence="2" id="KW-1185">Reference proteome</keyword>